<name>A0A6A1VKT9_9ROSI</name>
<sequence>MPLGLIELDDRSNLRRLGAAGSWAELDLGFGAQRPGWMDDMMMQLTERMQSVLRPTHKMVSDISCRLTTLEQKKNPESDEISLALLYKKTHTNKDGMWTSENARKNFEKIEALQLQHESEGKSYSEVEIFIEVLETKASYV</sequence>
<keyword evidence="2" id="KW-1185">Reference proteome</keyword>
<gene>
    <name evidence="1" type="ORF">CJ030_MR5G003429</name>
</gene>
<comment type="caution">
    <text evidence="1">The sequence shown here is derived from an EMBL/GenBank/DDBJ whole genome shotgun (WGS) entry which is preliminary data.</text>
</comment>
<evidence type="ECO:0000313" key="1">
    <source>
        <dbReference type="EMBL" id="KAB1213501.1"/>
    </source>
</evidence>
<protein>
    <submittedName>
        <fullName evidence="1">Uncharacterized protein</fullName>
    </submittedName>
</protein>
<proteinExistence type="predicted"/>
<reference evidence="1 2" key="1">
    <citation type="journal article" date="2019" name="Plant Biotechnol. J.">
        <title>The red bayberry genome and genetic basis of sex determination.</title>
        <authorList>
            <person name="Jia H.M."/>
            <person name="Jia H.J."/>
            <person name="Cai Q.L."/>
            <person name="Wang Y."/>
            <person name="Zhao H.B."/>
            <person name="Yang W.F."/>
            <person name="Wang G.Y."/>
            <person name="Li Y.H."/>
            <person name="Zhan D.L."/>
            <person name="Shen Y.T."/>
            <person name="Niu Q.F."/>
            <person name="Chang L."/>
            <person name="Qiu J."/>
            <person name="Zhao L."/>
            <person name="Xie H.B."/>
            <person name="Fu W.Y."/>
            <person name="Jin J."/>
            <person name="Li X.W."/>
            <person name="Jiao Y."/>
            <person name="Zhou C.C."/>
            <person name="Tu T."/>
            <person name="Chai C.Y."/>
            <person name="Gao J.L."/>
            <person name="Fan L.J."/>
            <person name="van de Weg E."/>
            <person name="Wang J.Y."/>
            <person name="Gao Z.S."/>
        </authorList>
    </citation>
    <scope>NUCLEOTIDE SEQUENCE [LARGE SCALE GENOMIC DNA]</scope>
    <source>
        <tissue evidence="1">Leaves</tissue>
    </source>
</reference>
<dbReference type="Proteomes" id="UP000516437">
    <property type="component" value="Chromosome 5"/>
</dbReference>
<organism evidence="1 2">
    <name type="scientific">Morella rubra</name>
    <name type="common">Chinese bayberry</name>
    <dbReference type="NCBI Taxonomy" id="262757"/>
    <lineage>
        <taxon>Eukaryota</taxon>
        <taxon>Viridiplantae</taxon>
        <taxon>Streptophyta</taxon>
        <taxon>Embryophyta</taxon>
        <taxon>Tracheophyta</taxon>
        <taxon>Spermatophyta</taxon>
        <taxon>Magnoliopsida</taxon>
        <taxon>eudicotyledons</taxon>
        <taxon>Gunneridae</taxon>
        <taxon>Pentapetalae</taxon>
        <taxon>rosids</taxon>
        <taxon>fabids</taxon>
        <taxon>Fagales</taxon>
        <taxon>Myricaceae</taxon>
        <taxon>Morella</taxon>
    </lineage>
</organism>
<dbReference type="OrthoDB" id="1564766at2759"/>
<accession>A0A6A1VKT9</accession>
<dbReference type="EMBL" id="RXIC02000023">
    <property type="protein sequence ID" value="KAB1213501.1"/>
    <property type="molecule type" value="Genomic_DNA"/>
</dbReference>
<dbReference type="AlphaFoldDB" id="A0A6A1VKT9"/>
<evidence type="ECO:0000313" key="2">
    <source>
        <dbReference type="Proteomes" id="UP000516437"/>
    </source>
</evidence>